<dbReference type="RefSeq" id="WP_213167244.1">
    <property type="nucleotide sequence ID" value="NZ_CP058559.1"/>
</dbReference>
<organism evidence="1 2">
    <name type="scientific">Alkalicella caledoniensis</name>
    <dbReference type="NCBI Taxonomy" id="2731377"/>
    <lineage>
        <taxon>Bacteria</taxon>
        <taxon>Bacillati</taxon>
        <taxon>Bacillota</taxon>
        <taxon>Clostridia</taxon>
        <taxon>Eubacteriales</taxon>
        <taxon>Proteinivoracaceae</taxon>
        <taxon>Alkalicella</taxon>
    </lineage>
</organism>
<dbReference type="Proteomes" id="UP000516160">
    <property type="component" value="Chromosome"/>
</dbReference>
<dbReference type="KEGG" id="acae:HYG86_01725"/>
<accession>A0A7G9W4G3</accession>
<evidence type="ECO:0000313" key="2">
    <source>
        <dbReference type="Proteomes" id="UP000516160"/>
    </source>
</evidence>
<dbReference type="EMBL" id="CP058559">
    <property type="protein sequence ID" value="QNO13575.1"/>
    <property type="molecule type" value="Genomic_DNA"/>
</dbReference>
<reference evidence="1 2" key="1">
    <citation type="submission" date="2020-07" db="EMBL/GenBank/DDBJ databases">
        <title>Alkalicella. sp. LB2 genome.</title>
        <authorList>
            <person name="Postec A."/>
            <person name="Quemeneur M."/>
        </authorList>
    </citation>
    <scope>NUCLEOTIDE SEQUENCE [LARGE SCALE GENOMIC DNA]</scope>
    <source>
        <strain evidence="1 2">LB2</strain>
    </source>
</reference>
<evidence type="ECO:0000313" key="1">
    <source>
        <dbReference type="EMBL" id="QNO13575.1"/>
    </source>
</evidence>
<dbReference type="AlphaFoldDB" id="A0A7G9W4G3"/>
<keyword evidence="2" id="KW-1185">Reference proteome</keyword>
<sequence>MLTLGLLILFVCFSLVNTALEAKYGEMEKFMWIDSQNNTINFGQYFVPRLQIKTKIHIERTKKHIKISFLDRNIKIPVIIDINYPLVKEKIYAII</sequence>
<proteinExistence type="predicted"/>
<protein>
    <submittedName>
        <fullName evidence="1">Uncharacterized protein</fullName>
    </submittedName>
</protein>
<name>A0A7G9W4G3_ALKCA</name>
<gene>
    <name evidence="1" type="ORF">HYG86_01725</name>
</gene>